<keyword evidence="3" id="KW-1185">Reference proteome</keyword>
<dbReference type="Proteomes" id="UP000005952">
    <property type="component" value="Chromosome"/>
</dbReference>
<dbReference type="AlphaFoldDB" id="N0B8N2"/>
<dbReference type="GO" id="GO:0008233">
    <property type="term" value="F:peptidase activity"/>
    <property type="evidence" value="ECO:0007669"/>
    <property type="project" value="UniProtKB-KW"/>
</dbReference>
<dbReference type="RefSeq" id="WP_015599983.1">
    <property type="nucleotide sequence ID" value="NC_021172.1"/>
</dbReference>
<sequence length="232" mass="24003">MNILSLDTCFDACSAAAGRGLRTLTPAISFAFEPMQKGHAEQLLPMVQRVMSEANLEFAALDRIAVTYGPGTFTGTRISVSAARALALATGAEIVAISSLRLMAMNPLIPAAPTRHIAIATDARRGEVYLEVFDRHSLQSVIGPQCAAIGDAARMLGPSPIVIAGSGAEALAETARQSGTEATAILPGLLPDAFDMLFAAAELPTSATVHPLYLRPPDAKPPAPSPFVGAGA</sequence>
<dbReference type="GO" id="GO:0002949">
    <property type="term" value="P:tRNA threonylcarbamoyladenosine modification"/>
    <property type="evidence" value="ECO:0007669"/>
    <property type="project" value="InterPro"/>
</dbReference>
<dbReference type="GO" id="GO:0006508">
    <property type="term" value="P:proteolysis"/>
    <property type="evidence" value="ECO:0007669"/>
    <property type="project" value="UniProtKB-KW"/>
</dbReference>
<dbReference type="EMBL" id="CP005587">
    <property type="protein sequence ID" value="AGK59969.1"/>
    <property type="molecule type" value="Genomic_DNA"/>
</dbReference>
<dbReference type="HOGENOM" id="CLU_064886_3_0_5"/>
<evidence type="ECO:0000313" key="3">
    <source>
        <dbReference type="Proteomes" id="UP000005952"/>
    </source>
</evidence>
<organism evidence="2 3">
    <name type="scientific">Hyphomicrobium denitrificans 1NES1</name>
    <dbReference type="NCBI Taxonomy" id="670307"/>
    <lineage>
        <taxon>Bacteria</taxon>
        <taxon>Pseudomonadati</taxon>
        <taxon>Pseudomonadota</taxon>
        <taxon>Alphaproteobacteria</taxon>
        <taxon>Hyphomicrobiales</taxon>
        <taxon>Hyphomicrobiaceae</taxon>
        <taxon>Hyphomicrobium</taxon>
    </lineage>
</organism>
<dbReference type="InterPro" id="IPR000905">
    <property type="entry name" value="Gcp-like_dom"/>
</dbReference>
<accession>N0B8N2</accession>
<protein>
    <submittedName>
        <fullName evidence="2">Peptidase M22 glycoprotease</fullName>
    </submittedName>
</protein>
<name>N0B8N2_9HYPH</name>
<dbReference type="InterPro" id="IPR043129">
    <property type="entry name" value="ATPase_NBD"/>
</dbReference>
<evidence type="ECO:0000313" key="2">
    <source>
        <dbReference type="EMBL" id="AGK59969.1"/>
    </source>
</evidence>
<dbReference type="NCBIfam" id="TIGR03725">
    <property type="entry name" value="T6A_YeaZ"/>
    <property type="match status" value="1"/>
</dbReference>
<dbReference type="Pfam" id="PF00814">
    <property type="entry name" value="TsaD"/>
    <property type="match status" value="1"/>
</dbReference>
<dbReference type="Gene3D" id="3.30.420.40">
    <property type="match status" value="2"/>
</dbReference>
<feature type="domain" description="Gcp-like" evidence="1">
    <location>
        <begin position="36"/>
        <end position="164"/>
    </location>
</feature>
<reference evidence="2 3" key="1">
    <citation type="journal article" date="2013" name="Genome Announc.">
        <title>Genome sequences for three denitrifying bacterial strains isolated from a uranium- and nitrate-contaminated subsurface environment.</title>
        <authorList>
            <person name="Venkatramanan R."/>
            <person name="Prakash O."/>
            <person name="Woyke T."/>
            <person name="Chain P."/>
            <person name="Goodwin L.A."/>
            <person name="Watson D."/>
            <person name="Brooks S."/>
            <person name="Kostka J.E."/>
            <person name="Green S.J."/>
        </authorList>
    </citation>
    <scope>NUCLEOTIDE SEQUENCE [LARGE SCALE GENOMIC DNA]</scope>
    <source>
        <strain evidence="2 3">1NES1</strain>
    </source>
</reference>
<dbReference type="STRING" id="670307.HYPDE_41508"/>
<keyword evidence="2" id="KW-0645">Protease</keyword>
<dbReference type="OrthoDB" id="9809995at2"/>
<evidence type="ECO:0000259" key="1">
    <source>
        <dbReference type="Pfam" id="PF00814"/>
    </source>
</evidence>
<dbReference type="GO" id="GO:0005829">
    <property type="term" value="C:cytosol"/>
    <property type="evidence" value="ECO:0007669"/>
    <property type="project" value="TreeGrafter"/>
</dbReference>
<dbReference type="eggNOG" id="COG1214">
    <property type="taxonomic scope" value="Bacteria"/>
</dbReference>
<dbReference type="InterPro" id="IPR022496">
    <property type="entry name" value="T6A_TsaB"/>
</dbReference>
<dbReference type="KEGG" id="hdt:HYPDE_41508"/>
<keyword evidence="2" id="KW-0378">Hydrolase</keyword>
<dbReference type="PANTHER" id="PTHR11735">
    <property type="entry name" value="TRNA N6-ADENOSINE THREONYLCARBAMOYLTRANSFERASE"/>
    <property type="match status" value="1"/>
</dbReference>
<gene>
    <name evidence="2" type="ORF">HYPDE_41508</name>
</gene>
<dbReference type="PANTHER" id="PTHR11735:SF11">
    <property type="entry name" value="TRNA THREONYLCARBAMOYLADENOSINE BIOSYNTHESIS PROTEIN TSAB"/>
    <property type="match status" value="1"/>
</dbReference>
<dbReference type="SUPFAM" id="SSF53067">
    <property type="entry name" value="Actin-like ATPase domain"/>
    <property type="match status" value="2"/>
</dbReference>
<proteinExistence type="predicted"/>